<evidence type="ECO:0000313" key="2">
    <source>
        <dbReference type="EMBL" id="PRX57324.1"/>
    </source>
</evidence>
<dbReference type="AlphaFoldDB" id="A0A2T0MIB0"/>
<keyword evidence="1" id="KW-0732">Signal</keyword>
<sequence length="334" mass="38072">MGTRILLFTLCSFMITFESLLAQDYLTGQVISASSNEPLSHVSIFYDGTTLGTTTNEAGFFEIRWVKGLSSPLIISFIGFESIEIDEIESSDLGVLKLKPKTVELNEVVLEEDIWSREKKLAIFLEEFLGTTKAGLESTIMNPEALILRFSSAEKTLYAFSDKPLLITNPYLGYSISCVLENYETKFVDIDEKRPDVEVTIFSTRTLFSENKGKKIDKRRRKAYEGSVLHFMRSLASKDLEKQGFRVFSGGFQIDPYSRLKLKSLKLYTEVTVLKKILYIQFENRKNSLMKSESSIFFIDDYGNHRPTKSVLFGGEMGTYRLANLLPLDYRPVD</sequence>
<keyword evidence="2" id="KW-0645">Protease</keyword>
<feature type="signal peptide" evidence="1">
    <location>
        <begin position="1"/>
        <end position="22"/>
    </location>
</feature>
<dbReference type="SUPFAM" id="SSF49464">
    <property type="entry name" value="Carboxypeptidase regulatory domain-like"/>
    <property type="match status" value="1"/>
</dbReference>
<proteinExistence type="predicted"/>
<keyword evidence="2" id="KW-0121">Carboxypeptidase</keyword>
<dbReference type="GO" id="GO:0004180">
    <property type="term" value="F:carboxypeptidase activity"/>
    <property type="evidence" value="ECO:0007669"/>
    <property type="project" value="UniProtKB-KW"/>
</dbReference>
<name>A0A2T0MIB0_9FLAO</name>
<organism evidence="2 3">
    <name type="scientific">Flagellimonas meridianipacifica</name>
    <dbReference type="NCBI Taxonomy" id="1080225"/>
    <lineage>
        <taxon>Bacteria</taxon>
        <taxon>Pseudomonadati</taxon>
        <taxon>Bacteroidota</taxon>
        <taxon>Flavobacteriia</taxon>
        <taxon>Flavobacteriales</taxon>
        <taxon>Flavobacteriaceae</taxon>
        <taxon>Flagellimonas</taxon>
    </lineage>
</organism>
<evidence type="ECO:0000256" key="1">
    <source>
        <dbReference type="SAM" id="SignalP"/>
    </source>
</evidence>
<gene>
    <name evidence="2" type="ORF">CLV81_1327</name>
</gene>
<dbReference type="OrthoDB" id="1223654at2"/>
<dbReference type="InterPro" id="IPR008969">
    <property type="entry name" value="CarboxyPept-like_regulatory"/>
</dbReference>
<dbReference type="RefSeq" id="WP_106144221.1">
    <property type="nucleotide sequence ID" value="NZ_PVYX01000001.1"/>
</dbReference>
<accession>A0A2T0MIB0</accession>
<dbReference type="Pfam" id="PF13715">
    <property type="entry name" value="CarbopepD_reg_2"/>
    <property type="match status" value="1"/>
</dbReference>
<protein>
    <submittedName>
        <fullName evidence="2">Carboxypeptidase-like protein</fullName>
    </submittedName>
</protein>
<dbReference type="EMBL" id="PVYX01000001">
    <property type="protein sequence ID" value="PRX57324.1"/>
    <property type="molecule type" value="Genomic_DNA"/>
</dbReference>
<reference evidence="2 3" key="1">
    <citation type="submission" date="2018-03" db="EMBL/GenBank/DDBJ databases">
        <title>Genomic Encyclopedia of Archaeal and Bacterial Type Strains, Phase II (KMG-II): from individual species to whole genera.</title>
        <authorList>
            <person name="Goeker M."/>
        </authorList>
    </citation>
    <scope>NUCLEOTIDE SEQUENCE [LARGE SCALE GENOMIC DNA]</scope>
    <source>
        <strain evidence="2 3">DSM 25027</strain>
    </source>
</reference>
<feature type="chain" id="PRO_5015432481" evidence="1">
    <location>
        <begin position="23"/>
        <end position="334"/>
    </location>
</feature>
<evidence type="ECO:0000313" key="3">
    <source>
        <dbReference type="Proteomes" id="UP000237640"/>
    </source>
</evidence>
<keyword evidence="3" id="KW-1185">Reference proteome</keyword>
<comment type="caution">
    <text evidence="2">The sequence shown here is derived from an EMBL/GenBank/DDBJ whole genome shotgun (WGS) entry which is preliminary data.</text>
</comment>
<keyword evidence="2" id="KW-0378">Hydrolase</keyword>
<dbReference type="Proteomes" id="UP000237640">
    <property type="component" value="Unassembled WGS sequence"/>
</dbReference>